<gene>
    <name evidence="3" type="primary">6037359</name>
    <name evidence="2" type="ORF">CpipJ_CPIJ005797</name>
</gene>
<dbReference type="AlphaFoldDB" id="B0WEZ7"/>
<accession>B0WEZ7</accession>
<evidence type="ECO:0000256" key="1">
    <source>
        <dbReference type="SAM" id="MobiDB-lite"/>
    </source>
</evidence>
<reference evidence="2" key="1">
    <citation type="submission" date="2007-03" db="EMBL/GenBank/DDBJ databases">
        <title>Annotation of Culex pipiens quinquefasciatus.</title>
        <authorList>
            <consortium name="The Broad Institute Genome Sequencing Platform"/>
            <person name="Atkinson P.W."/>
            <person name="Hemingway J."/>
            <person name="Christensen B.M."/>
            <person name="Higgs S."/>
            <person name="Kodira C."/>
            <person name="Hannick L."/>
            <person name="Megy K."/>
            <person name="O'Leary S."/>
            <person name="Pearson M."/>
            <person name="Haas B.J."/>
            <person name="Mauceli E."/>
            <person name="Wortman J.R."/>
            <person name="Lee N.H."/>
            <person name="Guigo R."/>
            <person name="Stanke M."/>
            <person name="Alvarado L."/>
            <person name="Amedeo P."/>
            <person name="Antoine C.H."/>
            <person name="Arensburger P."/>
            <person name="Bidwell S.L."/>
            <person name="Crawford M."/>
            <person name="Camaro F."/>
            <person name="Devon K."/>
            <person name="Engels R."/>
            <person name="Hammond M."/>
            <person name="Howarth C."/>
            <person name="Koehrsen M."/>
            <person name="Lawson D."/>
            <person name="Montgomery P."/>
            <person name="Nene V."/>
            <person name="Nusbaum C."/>
            <person name="Puiu D."/>
            <person name="Romero-Severson J."/>
            <person name="Severson D.W."/>
            <person name="Shumway M."/>
            <person name="Sisk P."/>
            <person name="Stolte C."/>
            <person name="Zeng Q."/>
            <person name="Eisenstadt E."/>
            <person name="Fraser-Liggett C."/>
            <person name="Strausberg R."/>
            <person name="Galagan J."/>
            <person name="Birren B."/>
            <person name="Collins F.H."/>
        </authorList>
    </citation>
    <scope>NUCLEOTIDE SEQUENCE [LARGE SCALE GENOMIC DNA]</scope>
    <source>
        <strain evidence="2">JHB</strain>
    </source>
</reference>
<dbReference type="VEuPathDB" id="VectorBase:CQUJHB003898"/>
<dbReference type="InParanoid" id="B0WEZ7"/>
<evidence type="ECO:0000313" key="4">
    <source>
        <dbReference type="Proteomes" id="UP000002320"/>
    </source>
</evidence>
<proteinExistence type="predicted"/>
<reference evidence="3" key="2">
    <citation type="submission" date="2021-02" db="UniProtKB">
        <authorList>
            <consortium name="EnsemblMetazoa"/>
        </authorList>
    </citation>
    <scope>IDENTIFICATION</scope>
    <source>
        <strain evidence="3">JHB</strain>
    </source>
</reference>
<sequence>MVVVVGVASPVTVRKPTCITCTFKIPVESPARHGFSFSSKNYVPERNSRNGNIQIALDTLATLSPTLIESVCSYSYGSPAFPTGETPLYHSGTTQHRRSQTLSPVRNSNNERNYHTLTTTTRTHSTERPFVAVKRAHENAKMQTIGVSRF</sequence>
<dbReference type="Proteomes" id="UP000002320">
    <property type="component" value="Unassembled WGS sequence"/>
</dbReference>
<evidence type="ECO:0000313" key="2">
    <source>
        <dbReference type="EMBL" id="EDS25855.1"/>
    </source>
</evidence>
<dbReference type="KEGG" id="cqu:CpipJ_CPIJ005797"/>
<dbReference type="HOGENOM" id="CLU_1742346_0_0_1"/>
<organism>
    <name type="scientific">Culex quinquefasciatus</name>
    <name type="common">Southern house mosquito</name>
    <name type="synonym">Culex pungens</name>
    <dbReference type="NCBI Taxonomy" id="7176"/>
    <lineage>
        <taxon>Eukaryota</taxon>
        <taxon>Metazoa</taxon>
        <taxon>Ecdysozoa</taxon>
        <taxon>Arthropoda</taxon>
        <taxon>Hexapoda</taxon>
        <taxon>Insecta</taxon>
        <taxon>Pterygota</taxon>
        <taxon>Neoptera</taxon>
        <taxon>Endopterygota</taxon>
        <taxon>Diptera</taxon>
        <taxon>Nematocera</taxon>
        <taxon>Culicoidea</taxon>
        <taxon>Culicidae</taxon>
        <taxon>Culicinae</taxon>
        <taxon>Culicini</taxon>
        <taxon>Culex</taxon>
        <taxon>Culex</taxon>
    </lineage>
</organism>
<dbReference type="EnsemblMetazoa" id="CPIJ005797-RA">
    <property type="protein sequence ID" value="CPIJ005797-PA"/>
    <property type="gene ID" value="CPIJ005797"/>
</dbReference>
<dbReference type="eggNOG" id="ENOG502T8JM">
    <property type="taxonomic scope" value="Eukaryota"/>
</dbReference>
<dbReference type="STRING" id="7176.B0WEZ7"/>
<dbReference type="EMBL" id="DS231912">
    <property type="protein sequence ID" value="EDS25855.1"/>
    <property type="molecule type" value="Genomic_DNA"/>
</dbReference>
<dbReference type="VEuPathDB" id="VectorBase:CPIJ005797"/>
<feature type="compositionally biased region" description="Polar residues" evidence="1">
    <location>
        <begin position="100"/>
        <end position="111"/>
    </location>
</feature>
<feature type="region of interest" description="Disordered" evidence="1">
    <location>
        <begin position="91"/>
        <end position="111"/>
    </location>
</feature>
<evidence type="ECO:0000313" key="3">
    <source>
        <dbReference type="EnsemblMetazoa" id="CPIJ005797-PA"/>
    </source>
</evidence>
<keyword evidence="4" id="KW-1185">Reference proteome</keyword>
<name>B0WEZ7_CULQU</name>
<dbReference type="OrthoDB" id="6273691at2759"/>
<protein>
    <submittedName>
        <fullName evidence="2 3">Tensin</fullName>
    </submittedName>
</protein>